<sequence>MLNSELTVSEYNPYYQPYMDVLGEEVKLMDQLINGKDIFISFLRDIPSEKLNFSYADGKWTLSEILMHLIDAERVFQYRALRFARKDSTPLPGFDQDIYVPESNANNRSKDAIVSEYASVRESSINLFKSFTDDELKRLGSASGSDMSVRALGFVICGHQAHHLKIIRERYLG</sequence>
<reference evidence="2 3" key="1">
    <citation type="submission" date="2022-05" db="EMBL/GenBank/DDBJ databases">
        <authorList>
            <person name="Park J.-S."/>
        </authorList>
    </citation>
    <scope>NUCLEOTIDE SEQUENCE [LARGE SCALE GENOMIC DNA]</scope>
    <source>
        <strain evidence="2 3">2012CJ35-5</strain>
    </source>
</reference>
<dbReference type="RefSeq" id="WP_249656644.1">
    <property type="nucleotide sequence ID" value="NZ_JAMFMA010000001.1"/>
</dbReference>
<dbReference type="EMBL" id="JAMFMA010000001">
    <property type="protein sequence ID" value="MCL6273467.1"/>
    <property type="molecule type" value="Genomic_DNA"/>
</dbReference>
<organism evidence="2 3">
    <name type="scientific">Flagellimonas spongiicola</name>
    <dbReference type="NCBI Taxonomy" id="2942208"/>
    <lineage>
        <taxon>Bacteria</taxon>
        <taxon>Pseudomonadati</taxon>
        <taxon>Bacteroidota</taxon>
        <taxon>Flavobacteriia</taxon>
        <taxon>Flavobacteriales</taxon>
        <taxon>Flavobacteriaceae</taxon>
        <taxon>Flagellimonas</taxon>
    </lineage>
</organism>
<evidence type="ECO:0000259" key="1">
    <source>
        <dbReference type="Pfam" id="PF12867"/>
    </source>
</evidence>
<dbReference type="Gene3D" id="1.20.120.450">
    <property type="entry name" value="dinb family like domain"/>
    <property type="match status" value="1"/>
</dbReference>
<accession>A0ABT0PQ02</accession>
<feature type="domain" description="DinB-like" evidence="1">
    <location>
        <begin position="38"/>
        <end position="167"/>
    </location>
</feature>
<name>A0ABT0PQ02_9FLAO</name>
<evidence type="ECO:0000313" key="2">
    <source>
        <dbReference type="EMBL" id="MCL6273467.1"/>
    </source>
</evidence>
<dbReference type="InterPro" id="IPR034660">
    <property type="entry name" value="DinB/YfiT-like"/>
</dbReference>
<comment type="caution">
    <text evidence="2">The sequence shown here is derived from an EMBL/GenBank/DDBJ whole genome shotgun (WGS) entry which is preliminary data.</text>
</comment>
<dbReference type="SUPFAM" id="SSF109854">
    <property type="entry name" value="DinB/YfiT-like putative metalloenzymes"/>
    <property type="match status" value="1"/>
</dbReference>
<protein>
    <submittedName>
        <fullName evidence="2">DinB family protein</fullName>
    </submittedName>
</protein>
<proteinExistence type="predicted"/>
<dbReference type="Pfam" id="PF12867">
    <property type="entry name" value="DinB_2"/>
    <property type="match status" value="1"/>
</dbReference>
<dbReference type="Proteomes" id="UP001203607">
    <property type="component" value="Unassembled WGS sequence"/>
</dbReference>
<dbReference type="InterPro" id="IPR024775">
    <property type="entry name" value="DinB-like"/>
</dbReference>
<gene>
    <name evidence="2" type="ORF">M3P19_05565</name>
</gene>
<keyword evidence="3" id="KW-1185">Reference proteome</keyword>
<evidence type="ECO:0000313" key="3">
    <source>
        <dbReference type="Proteomes" id="UP001203607"/>
    </source>
</evidence>